<dbReference type="AlphaFoldDB" id="A0A6N7PUM3"/>
<keyword evidence="3" id="KW-1185">Reference proteome</keyword>
<name>A0A6N7PUM3_9BACT</name>
<organism evidence="2 3">
    <name type="scientific">Polyangium spumosum</name>
    <dbReference type="NCBI Taxonomy" id="889282"/>
    <lineage>
        <taxon>Bacteria</taxon>
        <taxon>Pseudomonadati</taxon>
        <taxon>Myxococcota</taxon>
        <taxon>Polyangia</taxon>
        <taxon>Polyangiales</taxon>
        <taxon>Polyangiaceae</taxon>
        <taxon>Polyangium</taxon>
    </lineage>
</organism>
<keyword evidence="1" id="KW-0732">Signal</keyword>
<evidence type="ECO:0000313" key="3">
    <source>
        <dbReference type="Proteomes" id="UP000440224"/>
    </source>
</evidence>
<dbReference type="EMBL" id="WJIE01000005">
    <property type="protein sequence ID" value="MRG94120.1"/>
    <property type="molecule type" value="Genomic_DNA"/>
</dbReference>
<evidence type="ECO:0008006" key="4">
    <source>
        <dbReference type="Google" id="ProtNLM"/>
    </source>
</evidence>
<dbReference type="OrthoDB" id="5526370at2"/>
<accession>A0A6N7PUM3</accession>
<feature type="signal peptide" evidence="1">
    <location>
        <begin position="1"/>
        <end position="22"/>
    </location>
</feature>
<reference evidence="2 3" key="1">
    <citation type="submission" date="2019-10" db="EMBL/GenBank/DDBJ databases">
        <title>A soil myxobacterium in the family Polyangiaceae.</title>
        <authorList>
            <person name="Li Y."/>
            <person name="Wang J."/>
        </authorList>
    </citation>
    <scope>NUCLEOTIDE SEQUENCE [LARGE SCALE GENOMIC DNA]</scope>
    <source>
        <strain evidence="2 3">DSM 14734</strain>
    </source>
</reference>
<proteinExistence type="predicted"/>
<feature type="chain" id="PRO_5026862199" description="Kazal-like domain-containing protein" evidence="1">
    <location>
        <begin position="23"/>
        <end position="103"/>
    </location>
</feature>
<dbReference type="Proteomes" id="UP000440224">
    <property type="component" value="Unassembled WGS sequence"/>
</dbReference>
<protein>
    <recommendedName>
        <fullName evidence="4">Kazal-like domain-containing protein</fullName>
    </recommendedName>
</protein>
<evidence type="ECO:0000313" key="2">
    <source>
        <dbReference type="EMBL" id="MRG94120.1"/>
    </source>
</evidence>
<comment type="caution">
    <text evidence="2">The sequence shown here is derived from an EMBL/GenBank/DDBJ whole genome shotgun (WGS) entry which is preliminary data.</text>
</comment>
<sequence length="103" mass="10136">MASPLLAAIFAALLLCGVSACASEEGTTPDCNRDIDGNGAIDNEESCNPFAVCVVNGDVKAPAECCKDLQGFERDACLYGYGVEVNQGQGGGGGSGGGSGGGN</sequence>
<gene>
    <name evidence="2" type="ORF">GF068_19665</name>
</gene>
<dbReference type="RefSeq" id="WP_153820943.1">
    <property type="nucleotide sequence ID" value="NZ_WJIE01000005.1"/>
</dbReference>
<evidence type="ECO:0000256" key="1">
    <source>
        <dbReference type="SAM" id="SignalP"/>
    </source>
</evidence>